<evidence type="ECO:0000313" key="1">
    <source>
        <dbReference type="EMBL" id="RZC72229.1"/>
    </source>
</evidence>
<dbReference type="PANTHER" id="PTHR48449:SF1">
    <property type="entry name" value="DUF1985 DOMAIN-CONTAINING PROTEIN"/>
    <property type="match status" value="1"/>
</dbReference>
<gene>
    <name evidence="1" type="ORF">C5167_035385</name>
</gene>
<feature type="non-terminal residue" evidence="1">
    <location>
        <position position="1"/>
    </location>
</feature>
<protein>
    <recommendedName>
        <fullName evidence="3">DUF1985 domain-containing protein</fullName>
    </recommendedName>
</protein>
<dbReference type="Proteomes" id="UP000316621">
    <property type="component" value="Chromosome 7"/>
</dbReference>
<organism evidence="1 2">
    <name type="scientific">Papaver somniferum</name>
    <name type="common">Opium poppy</name>
    <dbReference type="NCBI Taxonomy" id="3469"/>
    <lineage>
        <taxon>Eukaryota</taxon>
        <taxon>Viridiplantae</taxon>
        <taxon>Streptophyta</taxon>
        <taxon>Embryophyta</taxon>
        <taxon>Tracheophyta</taxon>
        <taxon>Spermatophyta</taxon>
        <taxon>Magnoliopsida</taxon>
        <taxon>Ranunculales</taxon>
        <taxon>Papaveraceae</taxon>
        <taxon>Papaveroideae</taxon>
        <taxon>Papaver</taxon>
    </lineage>
</organism>
<keyword evidence="2" id="KW-1185">Reference proteome</keyword>
<dbReference type="AlphaFoldDB" id="A0A4Y7KJV9"/>
<sequence length="613" mass="69741">LVTSELSQLSLSIEEQGDQKSHLHIKFQLMGPRKRLPKEEEVKSFNDSIDRYIHPPKFRARNVKITIYSSLLQLAEVRDCLSVDEQAIFSRTAIVHLLSVPADSKFSGTILHFLLSRKIHVDDKPDEMHFKVGAKILHFGKREFALVTGLSFKKPEKGFVSPPKSSSLMWTHFPNQYRVTGLEVKALLFKKNSTFPSLDRLTTGGFNKYPWGEVTFGRITKFRSLLLYQPNKENSGAGGETKYKVARIAHALSVWALNIMPGMLNLCERKIKRLGWLHMLCVSCTRSPKYLSLRTLEVNDVHVRLDIMWQKGDANQLIVLGLEEGTPEIEVVDGENRGRKTRIPRGDSFLEREDYNQGHEVPETEPVVRENENVIAHTSVKDSHCKDVAKGNMSSCSQAKTTGRESLEVVEDHVDATMDTASSKGLTPDSTLLNISTSIDVIPSPPGFIRASAPERVEGFQSVDDFKILEEHLILYKKIYEKHGHMATKKVIKFNDDMLLTCVTSLLKIILAMENVRGSELSEALLVRWQGFIKDAETLEFNIEWRREGFDRRKNHWRSSFWIDREVESHSQVLDAMQKSKAEATISSEREAIQEKVTEKNKLRCEPVSRNSA</sequence>
<dbReference type="EMBL" id="CM010721">
    <property type="protein sequence ID" value="RZC72229.1"/>
    <property type="molecule type" value="Genomic_DNA"/>
</dbReference>
<name>A0A4Y7KJV9_PAPSO</name>
<evidence type="ECO:0000313" key="2">
    <source>
        <dbReference type="Proteomes" id="UP000316621"/>
    </source>
</evidence>
<proteinExistence type="predicted"/>
<evidence type="ECO:0008006" key="3">
    <source>
        <dbReference type="Google" id="ProtNLM"/>
    </source>
</evidence>
<reference evidence="1 2" key="1">
    <citation type="journal article" date="2018" name="Science">
        <title>The opium poppy genome and morphinan production.</title>
        <authorList>
            <person name="Guo L."/>
            <person name="Winzer T."/>
            <person name="Yang X."/>
            <person name="Li Y."/>
            <person name="Ning Z."/>
            <person name="He Z."/>
            <person name="Teodor R."/>
            <person name="Lu Y."/>
            <person name="Bowser T.A."/>
            <person name="Graham I.A."/>
            <person name="Ye K."/>
        </authorList>
    </citation>
    <scope>NUCLEOTIDE SEQUENCE [LARGE SCALE GENOMIC DNA]</scope>
    <source>
        <strain evidence="2">cv. HN1</strain>
        <tissue evidence="1">Leaves</tissue>
    </source>
</reference>
<dbReference type="Gramene" id="RZC72229">
    <property type="protein sequence ID" value="RZC72229"/>
    <property type="gene ID" value="C5167_035385"/>
</dbReference>
<accession>A0A4Y7KJV9</accession>
<dbReference type="PANTHER" id="PTHR48449">
    <property type="entry name" value="DUF1985 DOMAIN-CONTAINING PROTEIN"/>
    <property type="match status" value="1"/>
</dbReference>